<organism evidence="11 12">
    <name type="scientific">Saxophila tyrrhenica</name>
    <dbReference type="NCBI Taxonomy" id="1690608"/>
    <lineage>
        <taxon>Eukaryota</taxon>
        <taxon>Fungi</taxon>
        <taxon>Dikarya</taxon>
        <taxon>Ascomycota</taxon>
        <taxon>Pezizomycotina</taxon>
        <taxon>Dothideomycetes</taxon>
        <taxon>Dothideomycetidae</taxon>
        <taxon>Mycosphaerellales</taxon>
        <taxon>Extremaceae</taxon>
        <taxon>Saxophila</taxon>
    </lineage>
</organism>
<dbReference type="AlphaFoldDB" id="A0AAV9NXX8"/>
<dbReference type="PANTHER" id="PTHR33577:SF9">
    <property type="entry name" value="PEROXIDASE STCC"/>
    <property type="match status" value="1"/>
</dbReference>
<keyword evidence="4" id="KW-0479">Metal-binding</keyword>
<dbReference type="InterPro" id="IPR036851">
    <property type="entry name" value="Chloroperoxidase-like_sf"/>
</dbReference>
<keyword evidence="3" id="KW-0349">Heme</keyword>
<feature type="chain" id="PRO_5043463009" description="Heme haloperoxidase family profile domain-containing protein" evidence="9">
    <location>
        <begin position="20"/>
        <end position="266"/>
    </location>
</feature>
<dbReference type="GO" id="GO:0046872">
    <property type="term" value="F:metal ion binding"/>
    <property type="evidence" value="ECO:0007669"/>
    <property type="project" value="UniProtKB-KW"/>
</dbReference>
<keyword evidence="5" id="KW-0560">Oxidoreductase</keyword>
<comment type="caution">
    <text evidence="11">The sequence shown here is derived from an EMBL/GenBank/DDBJ whole genome shotgun (WGS) entry which is preliminary data.</text>
</comment>
<evidence type="ECO:0000259" key="10">
    <source>
        <dbReference type="PROSITE" id="PS51405"/>
    </source>
</evidence>
<dbReference type="GeneID" id="89930864"/>
<dbReference type="RefSeq" id="XP_064655065.1">
    <property type="nucleotide sequence ID" value="XM_064806760.1"/>
</dbReference>
<keyword evidence="9" id="KW-0732">Signal</keyword>
<evidence type="ECO:0000256" key="2">
    <source>
        <dbReference type="ARBA" id="ARBA00022559"/>
    </source>
</evidence>
<dbReference type="Pfam" id="PF01328">
    <property type="entry name" value="Peroxidase_2"/>
    <property type="match status" value="1"/>
</dbReference>
<dbReference type="Gene3D" id="1.10.489.10">
    <property type="entry name" value="Chloroperoxidase-like"/>
    <property type="match status" value="1"/>
</dbReference>
<dbReference type="InterPro" id="IPR000028">
    <property type="entry name" value="Chloroperoxidase"/>
</dbReference>
<sequence length="266" mass="28746">MAPVITALATFCSIAVTLAHPPPRQPPWHDHDDGHGGDPLGHEWSPPGPFDSRSPCPGLNALANHGWLPRSGKDISYEQIQSAATNAYNFGPNVYLDAFLMANETFKLSTTGSSLTINLQDLARHDAIEADGSQSRNDFYFGDDLHYDASVFAPVAADLGLDDYGEDDAYVTVETAAKARAARQVAAKAVNPTFNASEAQVVGSIGTTALYLTTLWDFDAEAAPKAWVKAFFEEDRIAYSDGYVALKRKTFKFLSEMNQAVASVPV</sequence>
<keyword evidence="6" id="KW-0408">Iron</keyword>
<keyword evidence="12" id="KW-1185">Reference proteome</keyword>
<comment type="similarity">
    <text evidence="7">Belongs to the chloroperoxidase family.</text>
</comment>
<dbReference type="PANTHER" id="PTHR33577">
    <property type="entry name" value="STERIGMATOCYSTIN BIOSYNTHESIS PEROXIDASE STCC-RELATED"/>
    <property type="match status" value="1"/>
</dbReference>
<dbReference type="EMBL" id="JAVRRT010000018">
    <property type="protein sequence ID" value="KAK5164869.1"/>
    <property type="molecule type" value="Genomic_DNA"/>
</dbReference>
<evidence type="ECO:0000256" key="9">
    <source>
        <dbReference type="SAM" id="SignalP"/>
    </source>
</evidence>
<evidence type="ECO:0000313" key="11">
    <source>
        <dbReference type="EMBL" id="KAK5164869.1"/>
    </source>
</evidence>
<comment type="cofactor">
    <cofactor evidence="1">
        <name>heme b</name>
        <dbReference type="ChEBI" id="CHEBI:60344"/>
    </cofactor>
</comment>
<feature type="signal peptide" evidence="9">
    <location>
        <begin position="1"/>
        <end position="19"/>
    </location>
</feature>
<evidence type="ECO:0000313" key="12">
    <source>
        <dbReference type="Proteomes" id="UP001337655"/>
    </source>
</evidence>
<accession>A0AAV9NXX8</accession>
<protein>
    <recommendedName>
        <fullName evidence="10">Heme haloperoxidase family profile domain-containing protein</fullName>
    </recommendedName>
</protein>
<evidence type="ECO:0000256" key="1">
    <source>
        <dbReference type="ARBA" id="ARBA00001970"/>
    </source>
</evidence>
<feature type="domain" description="Heme haloperoxidase family profile" evidence="10">
    <location>
        <begin position="40"/>
        <end position="259"/>
    </location>
</feature>
<evidence type="ECO:0000256" key="3">
    <source>
        <dbReference type="ARBA" id="ARBA00022617"/>
    </source>
</evidence>
<dbReference type="PROSITE" id="PS51405">
    <property type="entry name" value="HEME_HALOPEROXIDASE"/>
    <property type="match status" value="1"/>
</dbReference>
<dbReference type="Proteomes" id="UP001337655">
    <property type="component" value="Unassembled WGS sequence"/>
</dbReference>
<feature type="region of interest" description="Disordered" evidence="8">
    <location>
        <begin position="23"/>
        <end position="55"/>
    </location>
</feature>
<evidence type="ECO:0000256" key="4">
    <source>
        <dbReference type="ARBA" id="ARBA00022723"/>
    </source>
</evidence>
<keyword evidence="2" id="KW-0575">Peroxidase</keyword>
<feature type="compositionally biased region" description="Basic and acidic residues" evidence="8">
    <location>
        <begin position="27"/>
        <end position="36"/>
    </location>
</feature>
<name>A0AAV9NXX8_9PEZI</name>
<reference evidence="11 12" key="1">
    <citation type="submission" date="2023-08" db="EMBL/GenBank/DDBJ databases">
        <title>Black Yeasts Isolated from many extreme environments.</title>
        <authorList>
            <person name="Coleine C."/>
            <person name="Stajich J.E."/>
            <person name="Selbmann L."/>
        </authorList>
    </citation>
    <scope>NUCLEOTIDE SEQUENCE [LARGE SCALE GENOMIC DNA]</scope>
    <source>
        <strain evidence="11 12">CCFEE 5935</strain>
    </source>
</reference>
<proteinExistence type="inferred from homology"/>
<evidence type="ECO:0000256" key="5">
    <source>
        <dbReference type="ARBA" id="ARBA00023002"/>
    </source>
</evidence>
<evidence type="ECO:0000256" key="8">
    <source>
        <dbReference type="SAM" id="MobiDB-lite"/>
    </source>
</evidence>
<evidence type="ECO:0000256" key="7">
    <source>
        <dbReference type="ARBA" id="ARBA00025795"/>
    </source>
</evidence>
<dbReference type="GO" id="GO:0004601">
    <property type="term" value="F:peroxidase activity"/>
    <property type="evidence" value="ECO:0007669"/>
    <property type="project" value="UniProtKB-KW"/>
</dbReference>
<evidence type="ECO:0000256" key="6">
    <source>
        <dbReference type="ARBA" id="ARBA00023004"/>
    </source>
</evidence>
<gene>
    <name evidence="11" type="ORF">LTR77_009533</name>
</gene>
<dbReference type="SUPFAM" id="SSF47571">
    <property type="entry name" value="Cloroperoxidase"/>
    <property type="match status" value="1"/>
</dbReference>